<dbReference type="PANTHER" id="PTHR40266:SF2">
    <property type="entry name" value="TOXIN HIGB-1"/>
    <property type="match status" value="1"/>
</dbReference>
<reference evidence="1 2" key="1">
    <citation type="submission" date="2023-11" db="EMBL/GenBank/DDBJ databases">
        <title>Draft genome of Azohydromonas lata strain H1 (DSM1123), a polyhydroxyalkanoate producer.</title>
        <authorList>
            <person name="Traversa D."/>
            <person name="D'Addabbo P."/>
            <person name="Pazzani C."/>
            <person name="Manzari C."/>
            <person name="Chiara M."/>
            <person name="Scrascia M."/>
        </authorList>
    </citation>
    <scope>NUCLEOTIDE SEQUENCE [LARGE SCALE GENOMIC DNA]</scope>
    <source>
        <strain evidence="1 2">H1</strain>
        <plasmid evidence="1">unnamed</plasmid>
    </source>
</reference>
<name>A0ABU5I840_9BURK</name>
<comment type="caution">
    <text evidence="1">The sequence shown here is derived from an EMBL/GenBank/DDBJ whole genome shotgun (WGS) entry which is preliminary data.</text>
</comment>
<geneLocation type="plasmid" evidence="1">
    <name>unnamed</name>
</geneLocation>
<gene>
    <name evidence="1" type="ORF">SM757_01580</name>
</gene>
<dbReference type="PANTHER" id="PTHR40266">
    <property type="entry name" value="TOXIN HIGB-1"/>
    <property type="match status" value="1"/>
</dbReference>
<dbReference type="InterPro" id="IPR035093">
    <property type="entry name" value="RelE/ParE_toxin_dom_sf"/>
</dbReference>
<dbReference type="Proteomes" id="UP001293718">
    <property type="component" value="Unassembled WGS sequence"/>
</dbReference>
<keyword evidence="1" id="KW-0614">Plasmid</keyword>
<sequence>MAIKSFLHKGVKRFFETGSTAGIQAQHAPRLGTMLTFLNAAKAPQDMNLPGWKLHSLKGSLAGHWAVSVSGNWRLTFTFDGTDAVLVDYQDYH</sequence>
<dbReference type="RefSeq" id="WP_322463949.1">
    <property type="nucleotide sequence ID" value="NZ_JAXOJX010000001.1"/>
</dbReference>
<keyword evidence="2" id="KW-1185">Reference proteome</keyword>
<dbReference type="InterPro" id="IPR007711">
    <property type="entry name" value="HigB-1"/>
</dbReference>
<dbReference type="SUPFAM" id="SSF143011">
    <property type="entry name" value="RelE-like"/>
    <property type="match status" value="1"/>
</dbReference>
<dbReference type="Gene3D" id="3.30.2310.20">
    <property type="entry name" value="RelE-like"/>
    <property type="match status" value="1"/>
</dbReference>
<protein>
    <submittedName>
        <fullName evidence="1">Type II toxin-antitoxin system RelE/ParE family toxin</fullName>
    </submittedName>
</protein>
<evidence type="ECO:0000313" key="1">
    <source>
        <dbReference type="EMBL" id="MDZ5455254.1"/>
    </source>
</evidence>
<dbReference type="Pfam" id="PF05015">
    <property type="entry name" value="HigB-like_toxin"/>
    <property type="match status" value="1"/>
</dbReference>
<organism evidence="1 2">
    <name type="scientific">Azohydromonas lata</name>
    <dbReference type="NCBI Taxonomy" id="45677"/>
    <lineage>
        <taxon>Bacteria</taxon>
        <taxon>Pseudomonadati</taxon>
        <taxon>Pseudomonadota</taxon>
        <taxon>Betaproteobacteria</taxon>
        <taxon>Burkholderiales</taxon>
        <taxon>Sphaerotilaceae</taxon>
        <taxon>Azohydromonas</taxon>
    </lineage>
</organism>
<dbReference type="EMBL" id="JAXOJX010000001">
    <property type="protein sequence ID" value="MDZ5455254.1"/>
    <property type="molecule type" value="Genomic_DNA"/>
</dbReference>
<accession>A0ABU5I840</accession>
<proteinExistence type="predicted"/>
<evidence type="ECO:0000313" key="2">
    <source>
        <dbReference type="Proteomes" id="UP001293718"/>
    </source>
</evidence>